<dbReference type="InterPro" id="IPR053147">
    <property type="entry name" value="Hsp_HslJ-like"/>
</dbReference>
<dbReference type="Gene3D" id="2.40.128.270">
    <property type="match status" value="1"/>
</dbReference>
<feature type="chain" id="PRO_5009104629" description="DUF306 domain-containing protein" evidence="1">
    <location>
        <begin position="21"/>
        <end position="138"/>
    </location>
</feature>
<sequence length="138" mass="14819">MMRRLALLLCPLLLAGCSDAGHLTQRGPAGENWVGSQWHFAAIDGRAPEDASAQVAFEGEHLLVQVGCNRLKGPWRMEAERLIAGPFDQTEAVCPSSSWEQGNAVSALLAATPRVTVEGKRMILQSSGHTAELTRAVD</sequence>
<keyword evidence="4" id="KW-1185">Reference proteome</keyword>
<reference evidence="4" key="1">
    <citation type="journal article" date="2017" name="J. Biotechnol.">
        <title>Complete genome sequence of Novosphingobium resinovorum SA1, a versatile xenobiotic-degrading bacterium capable of utilizing sulfanilic acid.</title>
        <authorList>
            <person name="Hegedus B."/>
            <person name="Kos P.B."/>
            <person name="Balint B."/>
            <person name="Maroti G."/>
            <person name="Gan H.M."/>
            <person name="Perei K."/>
            <person name="Rakhely G."/>
        </authorList>
    </citation>
    <scope>NUCLEOTIDE SEQUENCE [LARGE SCALE GENOMIC DNA]</scope>
    <source>
        <strain evidence="4">SA1</strain>
    </source>
</reference>
<feature type="signal peptide" evidence="1">
    <location>
        <begin position="1"/>
        <end position="20"/>
    </location>
</feature>
<evidence type="ECO:0000259" key="2">
    <source>
        <dbReference type="Pfam" id="PF03724"/>
    </source>
</evidence>
<protein>
    <recommendedName>
        <fullName evidence="2">DUF306 domain-containing protein</fullName>
    </recommendedName>
</protein>
<dbReference type="PANTHER" id="PTHR35535">
    <property type="entry name" value="HEAT SHOCK PROTEIN HSLJ"/>
    <property type="match status" value="1"/>
</dbReference>
<proteinExistence type="predicted"/>
<dbReference type="InterPro" id="IPR038670">
    <property type="entry name" value="HslJ-like_sf"/>
</dbReference>
<dbReference type="Pfam" id="PF03724">
    <property type="entry name" value="META"/>
    <property type="match status" value="1"/>
</dbReference>
<dbReference type="InterPro" id="IPR005184">
    <property type="entry name" value="DUF306_Meta_HslJ"/>
</dbReference>
<keyword evidence="1" id="KW-0732">Signal</keyword>
<organism evidence="3 4">
    <name type="scientific">Novosphingobium resinovorum</name>
    <dbReference type="NCBI Taxonomy" id="158500"/>
    <lineage>
        <taxon>Bacteria</taxon>
        <taxon>Pseudomonadati</taxon>
        <taxon>Pseudomonadota</taxon>
        <taxon>Alphaproteobacteria</taxon>
        <taxon>Sphingomonadales</taxon>
        <taxon>Sphingomonadaceae</taxon>
        <taxon>Novosphingobium</taxon>
    </lineage>
</organism>
<evidence type="ECO:0000256" key="1">
    <source>
        <dbReference type="SAM" id="SignalP"/>
    </source>
</evidence>
<evidence type="ECO:0000313" key="4">
    <source>
        <dbReference type="Proteomes" id="UP000094626"/>
    </source>
</evidence>
<dbReference type="AlphaFoldDB" id="A0A1D8A224"/>
<gene>
    <name evidence="3" type="ORF">BES08_04635</name>
</gene>
<feature type="domain" description="DUF306" evidence="2">
    <location>
        <begin position="34"/>
        <end position="133"/>
    </location>
</feature>
<dbReference type="EMBL" id="CP017075">
    <property type="protein sequence ID" value="AOR76120.1"/>
    <property type="molecule type" value="Genomic_DNA"/>
</dbReference>
<dbReference type="PROSITE" id="PS51257">
    <property type="entry name" value="PROKAR_LIPOPROTEIN"/>
    <property type="match status" value="1"/>
</dbReference>
<dbReference type="Proteomes" id="UP000094626">
    <property type="component" value="Chromosome"/>
</dbReference>
<accession>A0A1D8A224</accession>
<dbReference type="KEGG" id="nre:BES08_04635"/>
<name>A0A1D8A224_9SPHN</name>
<evidence type="ECO:0000313" key="3">
    <source>
        <dbReference type="EMBL" id="AOR76120.1"/>
    </source>
</evidence>
<dbReference type="PANTHER" id="PTHR35535:SF2">
    <property type="entry name" value="DUF306 DOMAIN-CONTAINING PROTEIN"/>
    <property type="match status" value="1"/>
</dbReference>